<feature type="compositionally biased region" description="Polar residues" evidence="1">
    <location>
        <begin position="35"/>
        <end position="46"/>
    </location>
</feature>
<evidence type="ECO:0000313" key="3">
    <source>
        <dbReference type="Proteomes" id="UP000269721"/>
    </source>
</evidence>
<evidence type="ECO:0000256" key="1">
    <source>
        <dbReference type="SAM" id="MobiDB-lite"/>
    </source>
</evidence>
<name>A0A4P9WHA5_9FUNG</name>
<keyword evidence="3" id="KW-1185">Reference proteome</keyword>
<dbReference type="AlphaFoldDB" id="A0A4P9WHA5"/>
<organism evidence="2 3">
    <name type="scientific">Blyttiomyces helicus</name>
    <dbReference type="NCBI Taxonomy" id="388810"/>
    <lineage>
        <taxon>Eukaryota</taxon>
        <taxon>Fungi</taxon>
        <taxon>Fungi incertae sedis</taxon>
        <taxon>Chytridiomycota</taxon>
        <taxon>Chytridiomycota incertae sedis</taxon>
        <taxon>Chytridiomycetes</taxon>
        <taxon>Chytridiomycetes incertae sedis</taxon>
        <taxon>Blyttiomyces</taxon>
    </lineage>
</organism>
<accession>A0A4P9WHA5</accession>
<feature type="region of interest" description="Disordered" evidence="1">
    <location>
        <begin position="24"/>
        <end position="69"/>
    </location>
</feature>
<reference evidence="3" key="1">
    <citation type="journal article" date="2018" name="Nat. Microbiol.">
        <title>Leveraging single-cell genomics to expand the fungal tree of life.</title>
        <authorList>
            <person name="Ahrendt S.R."/>
            <person name="Quandt C.A."/>
            <person name="Ciobanu D."/>
            <person name="Clum A."/>
            <person name="Salamov A."/>
            <person name="Andreopoulos B."/>
            <person name="Cheng J.F."/>
            <person name="Woyke T."/>
            <person name="Pelin A."/>
            <person name="Henrissat B."/>
            <person name="Reynolds N.K."/>
            <person name="Benny G.L."/>
            <person name="Smith M.E."/>
            <person name="James T.Y."/>
            <person name="Grigoriev I.V."/>
        </authorList>
    </citation>
    <scope>NUCLEOTIDE SEQUENCE [LARGE SCALE GENOMIC DNA]</scope>
</reference>
<sequence length="152" mass="16612">MTDSVPIAHRGPKIRTAAISCKKVTAKKPPPTHSPLKNTVPSTLPGENTPVRKAPEKTKPAALTAMSRQKVQAFEKKPVLKTWKKLVENKDNQNAIHLVNKWDKINNDAKPYIQNGGSTKSAAAAIQEPKYFDLDMGTSLPNIEFFAGGSQL</sequence>
<gene>
    <name evidence="2" type="ORF">BDK51DRAFT_28223</name>
</gene>
<evidence type="ECO:0000313" key="2">
    <source>
        <dbReference type="EMBL" id="RKO92211.1"/>
    </source>
</evidence>
<protein>
    <submittedName>
        <fullName evidence="2">Uncharacterized protein</fullName>
    </submittedName>
</protein>
<dbReference type="Proteomes" id="UP000269721">
    <property type="component" value="Unassembled WGS sequence"/>
</dbReference>
<proteinExistence type="predicted"/>
<dbReference type="EMBL" id="KZ994734">
    <property type="protein sequence ID" value="RKO92211.1"/>
    <property type="molecule type" value="Genomic_DNA"/>
</dbReference>